<dbReference type="PANTHER" id="PTHR30336:SF6">
    <property type="entry name" value="INTEGRAL MEMBRANE PROTEIN"/>
    <property type="match status" value="1"/>
</dbReference>
<evidence type="ECO:0000259" key="1">
    <source>
        <dbReference type="Pfam" id="PF02698"/>
    </source>
</evidence>
<gene>
    <name evidence="2" type="ORF">O4U47_18240</name>
</gene>
<comment type="caution">
    <text evidence="2">The sequence shown here is derived from an EMBL/GenBank/DDBJ whole genome shotgun (WGS) entry which is preliminary data.</text>
</comment>
<dbReference type="Proteomes" id="UP001165685">
    <property type="component" value="Unassembled WGS sequence"/>
</dbReference>
<dbReference type="EMBL" id="JAQFWP010000035">
    <property type="protein sequence ID" value="MDA2806458.1"/>
    <property type="molecule type" value="Genomic_DNA"/>
</dbReference>
<dbReference type="Pfam" id="PF02698">
    <property type="entry name" value="DUF218"/>
    <property type="match status" value="1"/>
</dbReference>
<proteinExistence type="predicted"/>
<dbReference type="InterPro" id="IPR051599">
    <property type="entry name" value="Cell_Envelope_Assoc"/>
</dbReference>
<dbReference type="CDD" id="cd06259">
    <property type="entry name" value="YdcF-like"/>
    <property type="match status" value="1"/>
</dbReference>
<sequence>MGRLRGLLPLSGRRRAAAAVAAASALLLLPLPFSWLAWSTAGIRGTVDEAPERPVALVLGAGLDDDGRPRALLSRRLDLAAELYHSAKVEAVLVSGDNSREAYNETDAMADYLAAVGVPPEKVAADYAGFSTWDSCARARGVFGVEAATVVTQDFHLPRAVGLCRAAGIDAVGVGDPSGDRRISATVYGYARELPAGYKAAAQAALRPDPVFPGPAETSVEEALAAPR</sequence>
<accession>A0ABT4TP63</accession>
<name>A0ABT4TP63_9ACTN</name>
<dbReference type="InterPro" id="IPR003848">
    <property type="entry name" value="DUF218"/>
</dbReference>
<reference evidence="2" key="1">
    <citation type="submission" date="2023-01" db="EMBL/GenBank/DDBJ databases">
        <title>Draft genome sequence of Nocardiopsis sp. LSu2-4 isolated from halophytes.</title>
        <authorList>
            <person name="Duangmal K."/>
            <person name="Chantavorakit T."/>
        </authorList>
    </citation>
    <scope>NUCLEOTIDE SEQUENCE</scope>
    <source>
        <strain evidence="2">LSu2-4</strain>
    </source>
</reference>
<dbReference type="PANTHER" id="PTHR30336">
    <property type="entry name" value="INNER MEMBRANE PROTEIN, PROBABLE PERMEASE"/>
    <property type="match status" value="1"/>
</dbReference>
<keyword evidence="3" id="KW-1185">Reference proteome</keyword>
<organism evidence="2 3">
    <name type="scientific">Nocardiopsis suaedae</name>
    <dbReference type="NCBI Taxonomy" id="3018444"/>
    <lineage>
        <taxon>Bacteria</taxon>
        <taxon>Bacillati</taxon>
        <taxon>Actinomycetota</taxon>
        <taxon>Actinomycetes</taxon>
        <taxon>Streptosporangiales</taxon>
        <taxon>Nocardiopsidaceae</taxon>
        <taxon>Nocardiopsis</taxon>
    </lineage>
</organism>
<protein>
    <submittedName>
        <fullName evidence="2">YdcF family protein</fullName>
    </submittedName>
</protein>
<feature type="domain" description="DUF218" evidence="1">
    <location>
        <begin position="55"/>
        <end position="171"/>
    </location>
</feature>
<evidence type="ECO:0000313" key="3">
    <source>
        <dbReference type="Proteomes" id="UP001165685"/>
    </source>
</evidence>
<evidence type="ECO:0000313" key="2">
    <source>
        <dbReference type="EMBL" id="MDA2806458.1"/>
    </source>
</evidence>
<dbReference type="RefSeq" id="WP_270679098.1">
    <property type="nucleotide sequence ID" value="NZ_JAQFWP010000035.1"/>
</dbReference>